<dbReference type="Gene3D" id="1.20.120.160">
    <property type="entry name" value="HPT domain"/>
    <property type="match status" value="1"/>
</dbReference>
<evidence type="ECO:0000259" key="4">
    <source>
        <dbReference type="PROSITE" id="PS50110"/>
    </source>
</evidence>
<evidence type="ECO:0000256" key="2">
    <source>
        <dbReference type="PROSITE-ProRule" id="PRU00110"/>
    </source>
</evidence>
<feature type="domain" description="HPt" evidence="5">
    <location>
        <begin position="150"/>
        <end position="243"/>
    </location>
</feature>
<proteinExistence type="predicted"/>
<feature type="domain" description="Response regulatory" evidence="4">
    <location>
        <begin position="4"/>
        <end position="120"/>
    </location>
</feature>
<dbReference type="PROSITE" id="PS50894">
    <property type="entry name" value="HPT"/>
    <property type="match status" value="1"/>
</dbReference>
<sequence>MARRILVADDSPVNCLVAQRLLRELGYEAGTAATAAQAAERHRGRPFDLILVDSEMALDGGAGLTGRLRATAHAAPAPIIACITASSEEQRSACLNAGVDDVCVKPLHQAQLRTLLLVWLPPRTVEEASRRAARTRAELHLLAELFDNGSGNGFGEVVAMFAADTESRLQALHDAAGAGDAAQLRRTAHALSGSCASMGGWRMAGLCRVLDLKYQAALPASCARLLDDISREYRHFRLQLDHVLRCQQLAATSERTVARRY</sequence>
<gene>
    <name evidence="6" type="ORF">SAMN06295970_11698</name>
</gene>
<dbReference type="Pfam" id="PF00072">
    <property type="entry name" value="Response_reg"/>
    <property type="match status" value="1"/>
</dbReference>
<organism evidence="6 7">
    <name type="scientific">Noviherbaspirillum suwonense</name>
    <dbReference type="NCBI Taxonomy" id="1224511"/>
    <lineage>
        <taxon>Bacteria</taxon>
        <taxon>Pseudomonadati</taxon>
        <taxon>Pseudomonadota</taxon>
        <taxon>Betaproteobacteria</taxon>
        <taxon>Burkholderiales</taxon>
        <taxon>Oxalobacteraceae</taxon>
        <taxon>Noviherbaspirillum</taxon>
    </lineage>
</organism>
<name>A0ABY1QJC3_9BURK</name>
<accession>A0ABY1QJC3</accession>
<protein>
    <submittedName>
        <fullName evidence="6">CheY chemotaxis protein or a CheY-like REC (Receiver) domain</fullName>
    </submittedName>
</protein>
<dbReference type="Pfam" id="PF01627">
    <property type="entry name" value="Hpt"/>
    <property type="match status" value="1"/>
</dbReference>
<dbReference type="InterPro" id="IPR052048">
    <property type="entry name" value="ST_Response_Regulator"/>
</dbReference>
<dbReference type="SUPFAM" id="SSF47226">
    <property type="entry name" value="Histidine-containing phosphotransfer domain, HPT domain"/>
    <property type="match status" value="1"/>
</dbReference>
<dbReference type="CDD" id="cd17546">
    <property type="entry name" value="REC_hyHK_CKI1_RcsC-like"/>
    <property type="match status" value="1"/>
</dbReference>
<keyword evidence="1" id="KW-0902">Two-component regulatory system</keyword>
<feature type="modified residue" description="4-aspartylphosphate" evidence="3">
    <location>
        <position position="53"/>
    </location>
</feature>
<dbReference type="PROSITE" id="PS50110">
    <property type="entry name" value="RESPONSE_REGULATORY"/>
    <property type="match status" value="1"/>
</dbReference>
<keyword evidence="7" id="KW-1185">Reference proteome</keyword>
<dbReference type="Proteomes" id="UP001158049">
    <property type="component" value="Unassembled WGS sequence"/>
</dbReference>
<dbReference type="PANTHER" id="PTHR43228">
    <property type="entry name" value="TWO-COMPONENT RESPONSE REGULATOR"/>
    <property type="match status" value="1"/>
</dbReference>
<feature type="modified residue" description="Phosphohistidine" evidence="2">
    <location>
        <position position="189"/>
    </location>
</feature>
<evidence type="ECO:0000313" key="6">
    <source>
        <dbReference type="EMBL" id="SMP70816.1"/>
    </source>
</evidence>
<dbReference type="InterPro" id="IPR001789">
    <property type="entry name" value="Sig_transdc_resp-reg_receiver"/>
</dbReference>
<keyword evidence="3" id="KW-0597">Phosphoprotein</keyword>
<dbReference type="EMBL" id="FXUL01000016">
    <property type="protein sequence ID" value="SMP70816.1"/>
    <property type="molecule type" value="Genomic_DNA"/>
</dbReference>
<evidence type="ECO:0000256" key="1">
    <source>
        <dbReference type="ARBA" id="ARBA00023012"/>
    </source>
</evidence>
<evidence type="ECO:0000256" key="3">
    <source>
        <dbReference type="PROSITE-ProRule" id="PRU00169"/>
    </source>
</evidence>
<dbReference type="InterPro" id="IPR011006">
    <property type="entry name" value="CheY-like_superfamily"/>
</dbReference>
<dbReference type="InterPro" id="IPR036641">
    <property type="entry name" value="HPT_dom_sf"/>
</dbReference>
<dbReference type="PANTHER" id="PTHR43228:SF1">
    <property type="entry name" value="TWO-COMPONENT RESPONSE REGULATOR ARR22"/>
    <property type="match status" value="1"/>
</dbReference>
<dbReference type="InterPro" id="IPR008207">
    <property type="entry name" value="Sig_transdc_His_kin_Hpt_dom"/>
</dbReference>
<evidence type="ECO:0000313" key="7">
    <source>
        <dbReference type="Proteomes" id="UP001158049"/>
    </source>
</evidence>
<dbReference type="SUPFAM" id="SSF52172">
    <property type="entry name" value="CheY-like"/>
    <property type="match status" value="1"/>
</dbReference>
<reference evidence="6 7" key="1">
    <citation type="submission" date="2017-05" db="EMBL/GenBank/DDBJ databases">
        <authorList>
            <person name="Varghese N."/>
            <person name="Submissions S."/>
        </authorList>
    </citation>
    <scope>NUCLEOTIDE SEQUENCE [LARGE SCALE GENOMIC DNA]</scope>
    <source>
        <strain evidence="6 7">DSM 26001</strain>
    </source>
</reference>
<evidence type="ECO:0000259" key="5">
    <source>
        <dbReference type="PROSITE" id="PS50894"/>
    </source>
</evidence>
<comment type="caution">
    <text evidence="6">The sequence shown here is derived from an EMBL/GenBank/DDBJ whole genome shotgun (WGS) entry which is preliminary data.</text>
</comment>
<dbReference type="SMART" id="SM00448">
    <property type="entry name" value="REC"/>
    <property type="match status" value="1"/>
</dbReference>
<dbReference type="RefSeq" id="WP_283443868.1">
    <property type="nucleotide sequence ID" value="NZ_FXUL01000016.1"/>
</dbReference>
<dbReference type="Gene3D" id="3.40.50.2300">
    <property type="match status" value="1"/>
</dbReference>